<sequence>MNARMTELMRLTGNIIRTGVVFATDASTGCVRVQSGELKTDWLRWNVTRTGAFKIWMPPAIGEQVLIACIGGNPETAMVIGSLYSNDNPAPGSSLKEMVITAPDGAVIRYDADAGALSATGMKTANLEASVSVTLKTPVVECTQHLKAATFEITQGGKMTGSVEHSGGSFTSNGVQVDNHGHGGVKPGDGWTKGTR</sequence>
<dbReference type="Gene3D" id="6.20.150.10">
    <property type="match status" value="1"/>
</dbReference>
<name>A0A1S0ZD45_SALET</name>
<comment type="caution">
    <text evidence="4">The sequence shown here is derived from an EMBL/GenBank/DDBJ whole genome shotgun (WGS) entry which is preliminary data.</text>
</comment>
<dbReference type="NCBIfam" id="TIGR01644">
    <property type="entry name" value="phage_P2_V"/>
    <property type="match status" value="1"/>
</dbReference>
<dbReference type="InterPro" id="IPR013046">
    <property type="entry name" value="GpV/Gp45"/>
</dbReference>
<dbReference type="Gene3D" id="2.40.50.230">
    <property type="entry name" value="Gp5 N-terminal domain"/>
    <property type="match status" value="1"/>
</dbReference>
<dbReference type="SUPFAM" id="SSF69255">
    <property type="entry name" value="gp5 N-terminal domain-like"/>
    <property type="match status" value="1"/>
</dbReference>
<dbReference type="Pfam" id="PF04717">
    <property type="entry name" value="Phage_base_V"/>
    <property type="match status" value="1"/>
</dbReference>
<evidence type="ECO:0000313" key="4">
    <source>
        <dbReference type="EMBL" id="OHG64448.1"/>
    </source>
</evidence>
<gene>
    <name evidence="4" type="ORF">A7T00_16490</name>
</gene>
<evidence type="ECO:0000256" key="1">
    <source>
        <dbReference type="SAM" id="MobiDB-lite"/>
    </source>
</evidence>
<evidence type="ECO:0000259" key="3">
    <source>
        <dbReference type="Pfam" id="PF18715"/>
    </source>
</evidence>
<dbReference type="AlphaFoldDB" id="A0A1S0ZD45"/>
<dbReference type="EMBL" id="MLZC01000008">
    <property type="protein sequence ID" value="OHG64448.1"/>
    <property type="molecule type" value="Genomic_DNA"/>
</dbReference>
<dbReference type="InterPro" id="IPR006531">
    <property type="entry name" value="Gp5/Vgr_OB"/>
</dbReference>
<proteinExistence type="predicted"/>
<feature type="domain" description="Phage spike trimer" evidence="3">
    <location>
        <begin position="121"/>
        <end position="173"/>
    </location>
</feature>
<dbReference type="InterPro" id="IPR037026">
    <property type="entry name" value="Vgr_OB-fold_dom_sf"/>
</dbReference>
<feature type="domain" description="Gp5/Type VI secretion system Vgr protein OB-fold" evidence="2">
    <location>
        <begin position="17"/>
        <end position="84"/>
    </location>
</feature>
<reference evidence="4" key="1">
    <citation type="submission" date="2016-09" db="EMBL/GenBank/DDBJ databases">
        <title>Whole genome sequencing of Salmonella enterica.</title>
        <authorList>
            <person name="Bell R."/>
        </authorList>
    </citation>
    <scope>NUCLEOTIDE SEQUENCE [LARGE SCALE GENOMIC DNA]</scope>
    <source>
        <strain evidence="4">CFSAN044978</strain>
    </source>
</reference>
<feature type="region of interest" description="Disordered" evidence="1">
    <location>
        <begin position="160"/>
        <end position="196"/>
    </location>
</feature>
<protein>
    <submittedName>
        <fullName evidence="4">Baseplate assembly protein</fullName>
    </submittedName>
</protein>
<dbReference type="InterPro" id="IPR040629">
    <property type="entry name" value="Phage_spike"/>
</dbReference>
<dbReference type="Pfam" id="PF18715">
    <property type="entry name" value="Phage_spike"/>
    <property type="match status" value="1"/>
</dbReference>
<evidence type="ECO:0000259" key="2">
    <source>
        <dbReference type="Pfam" id="PF04717"/>
    </source>
</evidence>
<accession>A0A1S0ZD45</accession>
<organism evidence="4">
    <name type="scientific">Salmonella enterica subsp. enterica serovar Saintpaul</name>
    <dbReference type="NCBI Taxonomy" id="90105"/>
    <lineage>
        <taxon>Bacteria</taxon>
        <taxon>Pseudomonadati</taxon>
        <taxon>Pseudomonadota</taxon>
        <taxon>Gammaproteobacteria</taxon>
        <taxon>Enterobacterales</taxon>
        <taxon>Enterobacteriaceae</taxon>
        <taxon>Salmonella</taxon>
    </lineage>
</organism>